<dbReference type="Gene3D" id="2.120.10.10">
    <property type="match status" value="1"/>
</dbReference>
<dbReference type="AlphaFoldDB" id="A0A8H5L6Z4"/>
<dbReference type="InterPro" id="IPR023296">
    <property type="entry name" value="Glyco_hydro_beta-prop_sf"/>
</dbReference>
<keyword evidence="2" id="KW-1185">Reference proteome</keyword>
<evidence type="ECO:0000313" key="2">
    <source>
        <dbReference type="Proteomes" id="UP000544095"/>
    </source>
</evidence>
<dbReference type="PANTHER" id="PTHR38792:SF3">
    <property type="entry name" value="BNR_ASP-BOX REPEAT DOMAIN PROTEIN (AFU_ORTHOLOGUE AFUA_7G06430)-RELATED"/>
    <property type="match status" value="1"/>
</dbReference>
<sequence>MKSSIVLYASENEGKDWEFVSRTVSGPGPETVAKAYLLLLHTSRSRCNQKLSHKTTKDLRNWSAEVDDVAFPNTDKRPGMAVVAYSPVSKKYAMTFYYCGGPLKGGCPVYYKVSSDLLDFVSATEQPIIPYNVGINPNGNPRVIWTPEPGMDGKGIFIANGGSWEEWAAYPRDVRFIQTPDDSPSKGQPKLLITIGGNMGCAGNCYNFIADGLVDVPNYTRN</sequence>
<reference evidence="1 2" key="1">
    <citation type="submission" date="2020-05" db="EMBL/GenBank/DDBJ databases">
        <title>Identification and distribution of gene clusters putatively required for synthesis of sphingolipid metabolism inhibitors in phylogenetically diverse species of the filamentous fungus Fusarium.</title>
        <authorList>
            <person name="Kim H.-S."/>
            <person name="Busman M."/>
            <person name="Brown D.W."/>
            <person name="Divon H."/>
            <person name="Uhlig S."/>
            <person name="Proctor R.H."/>
        </authorList>
    </citation>
    <scope>NUCLEOTIDE SEQUENCE [LARGE SCALE GENOMIC DNA]</scope>
    <source>
        <strain evidence="1 2">NRRL 25211</strain>
    </source>
</reference>
<proteinExistence type="predicted"/>
<organism evidence="1 2">
    <name type="scientific">Fusarium pseudoanthophilum</name>
    <dbReference type="NCBI Taxonomy" id="48495"/>
    <lineage>
        <taxon>Eukaryota</taxon>
        <taxon>Fungi</taxon>
        <taxon>Dikarya</taxon>
        <taxon>Ascomycota</taxon>
        <taxon>Pezizomycotina</taxon>
        <taxon>Sordariomycetes</taxon>
        <taxon>Hypocreomycetidae</taxon>
        <taxon>Hypocreales</taxon>
        <taxon>Nectriaceae</taxon>
        <taxon>Fusarium</taxon>
        <taxon>Fusarium fujikuroi species complex</taxon>
    </lineage>
</organism>
<protein>
    <submittedName>
        <fullName evidence="1">Uncharacterized protein</fullName>
    </submittedName>
</protein>
<dbReference type="Proteomes" id="UP000544095">
    <property type="component" value="Unassembled WGS sequence"/>
</dbReference>
<evidence type="ECO:0000313" key="1">
    <source>
        <dbReference type="EMBL" id="KAF5587535.1"/>
    </source>
</evidence>
<dbReference type="SUPFAM" id="SSF75005">
    <property type="entry name" value="Arabinanase/levansucrase/invertase"/>
    <property type="match status" value="1"/>
</dbReference>
<comment type="caution">
    <text evidence="1">The sequence shown here is derived from an EMBL/GenBank/DDBJ whole genome shotgun (WGS) entry which is preliminary data.</text>
</comment>
<dbReference type="EMBL" id="JAAOAR010000330">
    <property type="protein sequence ID" value="KAF5587535.1"/>
    <property type="molecule type" value="Genomic_DNA"/>
</dbReference>
<dbReference type="PANTHER" id="PTHR38792">
    <property type="entry name" value="BNR/ASP-BOX REPEAT DOMAIN PROTEIN (AFU_ORTHOLOGUE AFUA_7G06430)-RELATED"/>
    <property type="match status" value="1"/>
</dbReference>
<accession>A0A8H5L6Z4</accession>
<name>A0A8H5L6Z4_9HYPO</name>
<gene>
    <name evidence="1" type="ORF">FPANT_6880</name>
</gene>